<reference evidence="1" key="1">
    <citation type="journal article" date="2023" name="Mol. Phylogenet. Evol.">
        <title>Genome-scale phylogeny and comparative genomics of the fungal order Sordariales.</title>
        <authorList>
            <person name="Hensen N."/>
            <person name="Bonometti L."/>
            <person name="Westerberg I."/>
            <person name="Brannstrom I.O."/>
            <person name="Guillou S."/>
            <person name="Cros-Aarteil S."/>
            <person name="Calhoun S."/>
            <person name="Haridas S."/>
            <person name="Kuo A."/>
            <person name="Mondo S."/>
            <person name="Pangilinan J."/>
            <person name="Riley R."/>
            <person name="LaButti K."/>
            <person name="Andreopoulos B."/>
            <person name="Lipzen A."/>
            <person name="Chen C."/>
            <person name="Yan M."/>
            <person name="Daum C."/>
            <person name="Ng V."/>
            <person name="Clum A."/>
            <person name="Steindorff A."/>
            <person name="Ohm R.A."/>
            <person name="Martin F."/>
            <person name="Silar P."/>
            <person name="Natvig D.O."/>
            <person name="Lalanne C."/>
            <person name="Gautier V."/>
            <person name="Ament-Velasquez S.L."/>
            <person name="Kruys A."/>
            <person name="Hutchinson M.I."/>
            <person name="Powell A.J."/>
            <person name="Barry K."/>
            <person name="Miller A.N."/>
            <person name="Grigoriev I.V."/>
            <person name="Debuchy R."/>
            <person name="Gladieux P."/>
            <person name="Hiltunen Thoren M."/>
            <person name="Johannesson H."/>
        </authorList>
    </citation>
    <scope>NUCLEOTIDE SEQUENCE</scope>
    <source>
        <strain evidence="1">CBS 103.79</strain>
    </source>
</reference>
<organism evidence="1 2">
    <name type="scientific">Staphylotrichum tortipilum</name>
    <dbReference type="NCBI Taxonomy" id="2831512"/>
    <lineage>
        <taxon>Eukaryota</taxon>
        <taxon>Fungi</taxon>
        <taxon>Dikarya</taxon>
        <taxon>Ascomycota</taxon>
        <taxon>Pezizomycotina</taxon>
        <taxon>Sordariomycetes</taxon>
        <taxon>Sordariomycetidae</taxon>
        <taxon>Sordariales</taxon>
        <taxon>Chaetomiaceae</taxon>
        <taxon>Staphylotrichum</taxon>
    </lineage>
</organism>
<accession>A0AAN6MAB6</accession>
<proteinExistence type="predicted"/>
<name>A0AAN6MAB6_9PEZI</name>
<keyword evidence="2" id="KW-1185">Reference proteome</keyword>
<evidence type="ECO:0000313" key="2">
    <source>
        <dbReference type="Proteomes" id="UP001303889"/>
    </source>
</evidence>
<dbReference type="AlphaFoldDB" id="A0AAN6MAB6"/>
<reference evidence="1" key="2">
    <citation type="submission" date="2023-05" db="EMBL/GenBank/DDBJ databases">
        <authorList>
            <consortium name="Lawrence Berkeley National Laboratory"/>
            <person name="Steindorff A."/>
            <person name="Hensen N."/>
            <person name="Bonometti L."/>
            <person name="Westerberg I."/>
            <person name="Brannstrom I.O."/>
            <person name="Guillou S."/>
            <person name="Cros-Aarteil S."/>
            <person name="Calhoun S."/>
            <person name="Haridas S."/>
            <person name="Kuo A."/>
            <person name="Mondo S."/>
            <person name="Pangilinan J."/>
            <person name="Riley R."/>
            <person name="Labutti K."/>
            <person name="Andreopoulos B."/>
            <person name="Lipzen A."/>
            <person name="Chen C."/>
            <person name="Yanf M."/>
            <person name="Daum C."/>
            <person name="Ng V."/>
            <person name="Clum A."/>
            <person name="Ohm R."/>
            <person name="Martin F."/>
            <person name="Silar P."/>
            <person name="Natvig D."/>
            <person name="Lalanne C."/>
            <person name="Gautier V."/>
            <person name="Ament-Velasquez S.L."/>
            <person name="Kruys A."/>
            <person name="Hutchinson M.I."/>
            <person name="Powell A.J."/>
            <person name="Barry K."/>
            <person name="Miller A.N."/>
            <person name="Grigoriev I.V."/>
            <person name="Debuchy R."/>
            <person name="Gladieux P."/>
            <person name="Thoren M.H."/>
            <person name="Johannesson H."/>
        </authorList>
    </citation>
    <scope>NUCLEOTIDE SEQUENCE</scope>
    <source>
        <strain evidence="1">CBS 103.79</strain>
    </source>
</reference>
<dbReference type="Proteomes" id="UP001303889">
    <property type="component" value="Unassembled WGS sequence"/>
</dbReference>
<gene>
    <name evidence="1" type="ORF">C8A05DRAFT_20078</name>
</gene>
<comment type="caution">
    <text evidence="1">The sequence shown here is derived from an EMBL/GenBank/DDBJ whole genome shotgun (WGS) entry which is preliminary data.</text>
</comment>
<protein>
    <submittedName>
        <fullName evidence="1">Uncharacterized protein</fullName>
    </submittedName>
</protein>
<sequence>MRCSPFVGGLEPRVRNFIDYIPDSKLSGFPNLPTTLYKDVDLRLDMQGITSNDEWNIQIQVNFGCKTTSLRPFAPTTVAGPALVSRTASLSLEEIRAILRATMCC</sequence>
<dbReference type="EMBL" id="MU856280">
    <property type="protein sequence ID" value="KAK3897085.1"/>
    <property type="molecule type" value="Genomic_DNA"/>
</dbReference>
<evidence type="ECO:0000313" key="1">
    <source>
        <dbReference type="EMBL" id="KAK3897085.1"/>
    </source>
</evidence>